<protein>
    <submittedName>
        <fullName evidence="3">Uncharacterized protein</fullName>
    </submittedName>
</protein>
<evidence type="ECO:0000256" key="1">
    <source>
        <dbReference type="SAM" id="Coils"/>
    </source>
</evidence>
<organism evidence="3 4">
    <name type="scientific">Sanghuangporus baumii</name>
    <name type="common">Phellinus baumii</name>
    <dbReference type="NCBI Taxonomy" id="108892"/>
    <lineage>
        <taxon>Eukaryota</taxon>
        <taxon>Fungi</taxon>
        <taxon>Dikarya</taxon>
        <taxon>Basidiomycota</taxon>
        <taxon>Agaricomycotina</taxon>
        <taxon>Agaricomycetes</taxon>
        <taxon>Hymenochaetales</taxon>
        <taxon>Hymenochaetaceae</taxon>
        <taxon>Sanghuangporus</taxon>
    </lineage>
</organism>
<reference evidence="3" key="1">
    <citation type="submission" date="2016-06" db="EMBL/GenBank/DDBJ databases">
        <title>Draft Genome sequence of the fungus Inonotus baumii.</title>
        <authorList>
            <person name="Zhu H."/>
            <person name="Lin W."/>
        </authorList>
    </citation>
    <scope>NUCLEOTIDE SEQUENCE</scope>
    <source>
        <strain evidence="3">821</strain>
    </source>
</reference>
<feature type="region of interest" description="Disordered" evidence="2">
    <location>
        <begin position="1"/>
        <end position="23"/>
    </location>
</feature>
<keyword evidence="1" id="KW-0175">Coiled coil</keyword>
<dbReference type="AlphaFoldDB" id="A0A9Q5HXB5"/>
<dbReference type="Proteomes" id="UP000757232">
    <property type="component" value="Unassembled WGS sequence"/>
</dbReference>
<feature type="coiled-coil region" evidence="1">
    <location>
        <begin position="46"/>
        <end position="73"/>
    </location>
</feature>
<keyword evidence="4" id="KW-1185">Reference proteome</keyword>
<name>A0A9Q5HXB5_SANBA</name>
<comment type="caution">
    <text evidence="3">The sequence shown here is derived from an EMBL/GenBank/DDBJ whole genome shotgun (WGS) entry which is preliminary data.</text>
</comment>
<evidence type="ECO:0000313" key="3">
    <source>
        <dbReference type="EMBL" id="OCB87733.1"/>
    </source>
</evidence>
<evidence type="ECO:0000256" key="2">
    <source>
        <dbReference type="SAM" id="MobiDB-lite"/>
    </source>
</evidence>
<dbReference type="EMBL" id="LNZH02000189">
    <property type="protein sequence ID" value="OCB87733.1"/>
    <property type="molecule type" value="Genomic_DNA"/>
</dbReference>
<accession>A0A9Q5HXB5</accession>
<sequence>MTETEWNELLGEEDSGKDVDRPDQELCSHQVEDPGVSEMHTLWGCYRTLTKENQHLKAENASLRAELREVQMRLGDMSAAVVGSSDARARISRRVTLEEGRNDLVKLLTLGKYSDWHSYLASFPDGEGPGAAGRTLESLARAMCPELEIRAQIPPPVQSDSVWKTLTKYRSKEERKAKEVSEAEYAKRLQEAQAAQEATALLQDQELWQFVLQS</sequence>
<proteinExistence type="predicted"/>
<feature type="compositionally biased region" description="Basic and acidic residues" evidence="2">
    <location>
        <begin position="14"/>
        <end position="23"/>
    </location>
</feature>
<evidence type="ECO:0000313" key="4">
    <source>
        <dbReference type="Proteomes" id="UP000757232"/>
    </source>
</evidence>
<gene>
    <name evidence="3" type="ORF">A7U60_g5260</name>
</gene>